<dbReference type="AlphaFoldDB" id="A0A0D9XB75"/>
<sequence length="155" mass="16782">MLTCGTDHLCALTLTPSSPTFIHPHSPFHSHPQRKPNATPSTDGRRRSEEPQRGIEQSRAWASELAGRTAGKLAGDRGGARGCGTERGSGTRSDWRACCKQWQSCCPIYPFEKILEQLRNSIACATSYTGLCSTTTPRIAGTDYSPGTSQQNVSI</sequence>
<reference evidence="2" key="3">
    <citation type="submission" date="2015-04" db="UniProtKB">
        <authorList>
            <consortium name="EnsemblPlants"/>
        </authorList>
    </citation>
    <scope>IDENTIFICATION</scope>
</reference>
<reference evidence="2 3" key="1">
    <citation type="submission" date="2012-08" db="EMBL/GenBank/DDBJ databases">
        <title>Oryza genome evolution.</title>
        <authorList>
            <person name="Wing R.A."/>
        </authorList>
    </citation>
    <scope>NUCLEOTIDE SEQUENCE</scope>
</reference>
<protein>
    <submittedName>
        <fullName evidence="2">Uncharacterized protein</fullName>
    </submittedName>
</protein>
<dbReference type="Proteomes" id="UP000032180">
    <property type="component" value="Chromosome 9"/>
</dbReference>
<keyword evidence="3" id="KW-1185">Reference proteome</keyword>
<organism evidence="2 3">
    <name type="scientific">Leersia perrieri</name>
    <dbReference type="NCBI Taxonomy" id="77586"/>
    <lineage>
        <taxon>Eukaryota</taxon>
        <taxon>Viridiplantae</taxon>
        <taxon>Streptophyta</taxon>
        <taxon>Embryophyta</taxon>
        <taxon>Tracheophyta</taxon>
        <taxon>Spermatophyta</taxon>
        <taxon>Magnoliopsida</taxon>
        <taxon>Liliopsida</taxon>
        <taxon>Poales</taxon>
        <taxon>Poaceae</taxon>
        <taxon>BOP clade</taxon>
        <taxon>Oryzoideae</taxon>
        <taxon>Oryzeae</taxon>
        <taxon>Oryzinae</taxon>
        <taxon>Leersia</taxon>
    </lineage>
</organism>
<name>A0A0D9XB75_9ORYZ</name>
<evidence type="ECO:0000313" key="2">
    <source>
        <dbReference type="EnsemblPlants" id="LPERR09G00340.1"/>
    </source>
</evidence>
<evidence type="ECO:0000256" key="1">
    <source>
        <dbReference type="SAM" id="MobiDB-lite"/>
    </source>
</evidence>
<dbReference type="Gramene" id="LPERR09G00340.1">
    <property type="protein sequence ID" value="LPERR09G00340.1"/>
    <property type="gene ID" value="LPERR09G00340"/>
</dbReference>
<dbReference type="EnsemblPlants" id="LPERR09G00340.1">
    <property type="protein sequence ID" value="LPERR09G00340.1"/>
    <property type="gene ID" value="LPERR09G00340"/>
</dbReference>
<dbReference type="HOGENOM" id="CLU_1698064_0_0_1"/>
<accession>A0A0D9XB75</accession>
<feature type="region of interest" description="Disordered" evidence="1">
    <location>
        <begin position="21"/>
        <end position="91"/>
    </location>
</feature>
<evidence type="ECO:0000313" key="3">
    <source>
        <dbReference type="Proteomes" id="UP000032180"/>
    </source>
</evidence>
<proteinExistence type="predicted"/>
<feature type="compositionally biased region" description="Basic and acidic residues" evidence="1">
    <location>
        <begin position="43"/>
        <end position="53"/>
    </location>
</feature>
<reference evidence="3" key="2">
    <citation type="submission" date="2013-12" db="EMBL/GenBank/DDBJ databases">
        <authorList>
            <person name="Yu Y."/>
            <person name="Lee S."/>
            <person name="de Baynast K."/>
            <person name="Wissotski M."/>
            <person name="Liu L."/>
            <person name="Talag J."/>
            <person name="Goicoechea J."/>
            <person name="Angelova A."/>
            <person name="Jetty R."/>
            <person name="Kudrna D."/>
            <person name="Golser W."/>
            <person name="Rivera L."/>
            <person name="Zhang J."/>
            <person name="Wing R."/>
        </authorList>
    </citation>
    <scope>NUCLEOTIDE SEQUENCE</scope>
</reference>